<dbReference type="Proteomes" id="UP000036987">
    <property type="component" value="Unassembled WGS sequence"/>
</dbReference>
<dbReference type="GO" id="GO:0003723">
    <property type="term" value="F:RNA binding"/>
    <property type="evidence" value="ECO:0007669"/>
    <property type="project" value="InterPro"/>
</dbReference>
<dbReference type="PANTHER" id="PTHR21600:SF81">
    <property type="entry name" value="21S RRNA PSEUDOURIDINE(2819) SYNTHASE"/>
    <property type="match status" value="1"/>
</dbReference>
<keyword evidence="7" id="KW-1185">Reference proteome</keyword>
<dbReference type="OMA" id="GRQAHQK"/>
<dbReference type="GO" id="GO:0009982">
    <property type="term" value="F:pseudouridine synthase activity"/>
    <property type="evidence" value="ECO:0000318"/>
    <property type="project" value="GO_Central"/>
</dbReference>
<keyword evidence="4" id="KW-0413">Isomerase</keyword>
<dbReference type="InterPro" id="IPR020103">
    <property type="entry name" value="PsdUridine_synth_cat_dom_sf"/>
</dbReference>
<dbReference type="CDD" id="cd02869">
    <property type="entry name" value="PseudoU_synth_RluA_like"/>
    <property type="match status" value="1"/>
</dbReference>
<proteinExistence type="inferred from homology"/>
<evidence type="ECO:0000313" key="6">
    <source>
        <dbReference type="EMBL" id="KMZ62645.1"/>
    </source>
</evidence>
<dbReference type="Gene3D" id="3.30.2350.10">
    <property type="entry name" value="Pseudouridine synthase"/>
    <property type="match status" value="1"/>
</dbReference>
<dbReference type="Pfam" id="PF00849">
    <property type="entry name" value="PseudoU_synth_2"/>
    <property type="match status" value="1"/>
</dbReference>
<dbReference type="OrthoDB" id="428658at2759"/>
<comment type="similarity">
    <text evidence="2">Belongs to the pseudouridine synthase RluA family.</text>
</comment>
<reference evidence="7" key="1">
    <citation type="journal article" date="2016" name="Nature">
        <title>The genome of the seagrass Zostera marina reveals angiosperm adaptation to the sea.</title>
        <authorList>
            <person name="Olsen J.L."/>
            <person name="Rouze P."/>
            <person name="Verhelst B."/>
            <person name="Lin Y.-C."/>
            <person name="Bayer T."/>
            <person name="Collen J."/>
            <person name="Dattolo E."/>
            <person name="De Paoli E."/>
            <person name="Dittami S."/>
            <person name="Maumus F."/>
            <person name="Michel G."/>
            <person name="Kersting A."/>
            <person name="Lauritano C."/>
            <person name="Lohaus R."/>
            <person name="Toepel M."/>
            <person name="Tonon T."/>
            <person name="Vanneste K."/>
            <person name="Amirebrahimi M."/>
            <person name="Brakel J."/>
            <person name="Bostroem C."/>
            <person name="Chovatia M."/>
            <person name="Grimwood J."/>
            <person name="Jenkins J.W."/>
            <person name="Jueterbock A."/>
            <person name="Mraz A."/>
            <person name="Stam W.T."/>
            <person name="Tice H."/>
            <person name="Bornberg-Bauer E."/>
            <person name="Green P.J."/>
            <person name="Pearson G.A."/>
            <person name="Procaccini G."/>
            <person name="Duarte C.M."/>
            <person name="Schmutz J."/>
            <person name="Reusch T.B.H."/>
            <person name="Van de Peer Y."/>
        </authorList>
    </citation>
    <scope>NUCLEOTIDE SEQUENCE [LARGE SCALE GENOMIC DNA]</scope>
    <source>
        <strain evidence="7">cv. Finnish</strain>
    </source>
</reference>
<comment type="caution">
    <text evidence="6">The sequence shown here is derived from an EMBL/GenBank/DDBJ whole genome shotgun (WGS) entry which is preliminary data.</text>
</comment>
<accession>A0A0K9P361</accession>
<feature type="domain" description="Pseudouridine synthase RsuA/RluA-like" evidence="5">
    <location>
        <begin position="147"/>
        <end position="314"/>
    </location>
</feature>
<evidence type="ECO:0000259" key="5">
    <source>
        <dbReference type="Pfam" id="PF00849"/>
    </source>
</evidence>
<gene>
    <name evidence="6" type="ORF">ZOSMA_44G00450</name>
</gene>
<dbReference type="EMBL" id="LFYR01001330">
    <property type="protein sequence ID" value="KMZ62645.1"/>
    <property type="molecule type" value="Genomic_DNA"/>
</dbReference>
<keyword evidence="3" id="KW-0496">Mitochondrion</keyword>
<evidence type="ECO:0000313" key="7">
    <source>
        <dbReference type="Proteomes" id="UP000036987"/>
    </source>
</evidence>
<name>A0A0K9P361_ZOSMR</name>
<dbReference type="InterPro" id="IPR006145">
    <property type="entry name" value="PsdUridine_synth_RsuA/RluA"/>
</dbReference>
<dbReference type="GO" id="GO:0000455">
    <property type="term" value="P:enzyme-directed rRNA pseudouridine synthesis"/>
    <property type="evidence" value="ECO:0000318"/>
    <property type="project" value="GO_Central"/>
</dbReference>
<dbReference type="STRING" id="29655.A0A0K9P361"/>
<dbReference type="GO" id="GO:0005739">
    <property type="term" value="C:mitochondrion"/>
    <property type="evidence" value="ECO:0007669"/>
    <property type="project" value="UniProtKB-SubCell"/>
</dbReference>
<comment type="subcellular location">
    <subcellularLocation>
        <location evidence="1">Mitochondrion</location>
    </subcellularLocation>
</comment>
<dbReference type="AlphaFoldDB" id="A0A0K9P361"/>
<evidence type="ECO:0000256" key="1">
    <source>
        <dbReference type="ARBA" id="ARBA00004173"/>
    </source>
</evidence>
<evidence type="ECO:0000256" key="2">
    <source>
        <dbReference type="ARBA" id="ARBA00010876"/>
    </source>
</evidence>
<protein>
    <submittedName>
        <fullName evidence="6">Pseudouridine synthase family protein</fullName>
    </submittedName>
</protein>
<organism evidence="6 7">
    <name type="scientific">Zostera marina</name>
    <name type="common">Eelgrass</name>
    <dbReference type="NCBI Taxonomy" id="29655"/>
    <lineage>
        <taxon>Eukaryota</taxon>
        <taxon>Viridiplantae</taxon>
        <taxon>Streptophyta</taxon>
        <taxon>Embryophyta</taxon>
        <taxon>Tracheophyta</taxon>
        <taxon>Spermatophyta</taxon>
        <taxon>Magnoliopsida</taxon>
        <taxon>Liliopsida</taxon>
        <taxon>Zosteraceae</taxon>
        <taxon>Zostera</taxon>
    </lineage>
</organism>
<evidence type="ECO:0000256" key="3">
    <source>
        <dbReference type="ARBA" id="ARBA00023128"/>
    </source>
</evidence>
<sequence length="441" mass="49659">MDRWAFTVFRRHFSSTLLASKSRFRGPASSTAASTSYSTSPLANVEAEHKPKNGWLRLPPFDMCPASSVVGKIMAMPSEEAEKAPIPVTTTVMKWIRRCCPGVPVTLLHKLFRLRKIRKQQCASLTTDCDRTSQNREPLSFGRDTAIIVLNKPHGLPVQGGIGIKQSMDVLAATSLRYDYKESPRLVHRLDKDSSGILVLGRTQTSAAILHSIFREKTFQASKEMNENKRFLQRKYVALVIGKPRCSEGKISEPLQMVVKNGKYERIAISSRDSPSSQVAITEYKVIGSYQHGYTWLELCPLTGRKHQLRVHCAEVLGTPILGDYKYGWNAHKRWISALPNSSPDIMDDKKPFSSSKRLPFGLNFVGGDIFDIRPLLHLHCRQMKLPNISEIIRSLQSSNDDENQDFSRIEHLDLVAPLPSHMQRSWDVSNQSSNSASKSR</sequence>
<dbReference type="InterPro" id="IPR050188">
    <property type="entry name" value="RluA_PseudoU_synthase"/>
</dbReference>
<dbReference type="SUPFAM" id="SSF55120">
    <property type="entry name" value="Pseudouridine synthase"/>
    <property type="match status" value="1"/>
</dbReference>
<evidence type="ECO:0000256" key="4">
    <source>
        <dbReference type="ARBA" id="ARBA00023235"/>
    </source>
</evidence>
<dbReference type="PANTHER" id="PTHR21600">
    <property type="entry name" value="MITOCHONDRIAL RNA PSEUDOURIDINE SYNTHASE"/>
    <property type="match status" value="1"/>
</dbReference>